<feature type="transmembrane region" description="Helical" evidence="7">
    <location>
        <begin position="230"/>
        <end position="248"/>
    </location>
</feature>
<dbReference type="OrthoDB" id="4775372at2"/>
<evidence type="ECO:0000256" key="7">
    <source>
        <dbReference type="SAM" id="Phobius"/>
    </source>
</evidence>
<dbReference type="Pfam" id="PF19053">
    <property type="entry name" value="EccD"/>
    <property type="match status" value="1"/>
</dbReference>
<evidence type="ECO:0000259" key="8">
    <source>
        <dbReference type="Pfam" id="PF19053"/>
    </source>
</evidence>
<feature type="transmembrane region" description="Helical" evidence="7">
    <location>
        <begin position="435"/>
        <end position="455"/>
    </location>
</feature>
<comment type="similarity">
    <text evidence="2">Belongs to the EccD/Snm4 family.</text>
</comment>
<keyword evidence="6 7" id="KW-0472">Membrane</keyword>
<sequence length="460" mass="47207">MNITGLLRVTIATPNRRLDLALPEQSSVAEVLPGVLTKAGEHLADEGAPGGGWVLRRADGAELALGRSLGSHRIRDGEILHLVQRHLEWPELEYDDLVDAVASGSGRLGAVWSPWHTRISGLACAATALLVVVASILRLGAPWQEPAAWLLVTALLLIAGAVALARVVGDSGAGAMAGGLALLCGASGGGLLLAGADPWPALGAPQILAGSAALMLAGAGCYLGVVDGAVLFIGAVSTGVLGVIGGWIGTSNSLTGPDVAAILGAALLGFSPLFASLALRLGRLPMPILPRTTADLVRDDPLPPRKQVYGAVVRADGLLTGMLLGLMVVLSVCQILLVLAETRSATILVGLLSAGAFLRTRLYPIVKQRLLLLIPGVIGAAGLILGPLTRRLTDPVAVIAPAVLLLAALAIFFGLRYSNRRPSPYLSRYAELLEIVVVLALIPVAAAVLGLYGVVRGWGG</sequence>
<keyword evidence="5 7" id="KW-1133">Transmembrane helix</keyword>
<dbReference type="InterPro" id="IPR006707">
    <property type="entry name" value="T7SS_EccD"/>
</dbReference>
<evidence type="ECO:0000256" key="1">
    <source>
        <dbReference type="ARBA" id="ARBA00004651"/>
    </source>
</evidence>
<protein>
    <submittedName>
        <fullName evidence="9">Type VII secretion integral membrane protein EccD</fullName>
    </submittedName>
</protein>
<evidence type="ECO:0000256" key="4">
    <source>
        <dbReference type="ARBA" id="ARBA00022692"/>
    </source>
</evidence>
<proteinExistence type="inferred from homology"/>
<feature type="transmembrane region" description="Helical" evidence="7">
    <location>
        <begin position="345"/>
        <end position="363"/>
    </location>
</feature>
<name>A0A561BR12_9ACTN</name>
<evidence type="ECO:0000256" key="6">
    <source>
        <dbReference type="ARBA" id="ARBA00023136"/>
    </source>
</evidence>
<dbReference type="Gene3D" id="3.10.20.90">
    <property type="entry name" value="Phosphatidylinositol 3-kinase Catalytic Subunit, Chain A, domain 1"/>
    <property type="match status" value="1"/>
</dbReference>
<feature type="transmembrane region" description="Helical" evidence="7">
    <location>
        <begin position="260"/>
        <end position="281"/>
    </location>
</feature>
<dbReference type="InterPro" id="IPR024962">
    <property type="entry name" value="YukD-like"/>
</dbReference>
<dbReference type="AlphaFoldDB" id="A0A561BR12"/>
<dbReference type="Proteomes" id="UP000318380">
    <property type="component" value="Unassembled WGS sequence"/>
</dbReference>
<evidence type="ECO:0000313" key="10">
    <source>
        <dbReference type="Proteomes" id="UP000318380"/>
    </source>
</evidence>
<evidence type="ECO:0000256" key="2">
    <source>
        <dbReference type="ARBA" id="ARBA00006162"/>
    </source>
</evidence>
<keyword evidence="4 7" id="KW-0812">Transmembrane</keyword>
<dbReference type="EMBL" id="VIVK01000001">
    <property type="protein sequence ID" value="TWD81317.1"/>
    <property type="molecule type" value="Genomic_DNA"/>
</dbReference>
<feature type="transmembrane region" description="Helical" evidence="7">
    <location>
        <begin position="175"/>
        <end position="196"/>
    </location>
</feature>
<feature type="transmembrane region" description="Helical" evidence="7">
    <location>
        <begin position="202"/>
        <end position="223"/>
    </location>
</feature>
<dbReference type="InterPro" id="IPR044049">
    <property type="entry name" value="EccD_transm"/>
</dbReference>
<dbReference type="Pfam" id="PF08817">
    <property type="entry name" value="YukD"/>
    <property type="match status" value="1"/>
</dbReference>
<keyword evidence="3" id="KW-1003">Cell membrane</keyword>
<gene>
    <name evidence="9" type="ORF">FB561_2429</name>
</gene>
<dbReference type="RefSeq" id="WP_145806064.1">
    <property type="nucleotide sequence ID" value="NZ_VIVK01000001.1"/>
</dbReference>
<feature type="transmembrane region" description="Helical" evidence="7">
    <location>
        <begin position="147"/>
        <end position="168"/>
    </location>
</feature>
<organism evidence="9 10">
    <name type="scientific">Kribbella amoyensis</name>
    <dbReference type="NCBI Taxonomy" id="996641"/>
    <lineage>
        <taxon>Bacteria</taxon>
        <taxon>Bacillati</taxon>
        <taxon>Actinomycetota</taxon>
        <taxon>Actinomycetes</taxon>
        <taxon>Propionibacteriales</taxon>
        <taxon>Kribbellaceae</taxon>
        <taxon>Kribbella</taxon>
    </lineage>
</organism>
<dbReference type="NCBIfam" id="TIGR03920">
    <property type="entry name" value="T7SS_EccD"/>
    <property type="match status" value="1"/>
</dbReference>
<feature type="domain" description="EccD-like transmembrane" evidence="8">
    <location>
        <begin position="117"/>
        <end position="457"/>
    </location>
</feature>
<evidence type="ECO:0000256" key="5">
    <source>
        <dbReference type="ARBA" id="ARBA00022989"/>
    </source>
</evidence>
<feature type="transmembrane region" description="Helical" evidence="7">
    <location>
        <begin position="370"/>
        <end position="389"/>
    </location>
</feature>
<feature type="transmembrane region" description="Helical" evidence="7">
    <location>
        <begin position="315"/>
        <end position="339"/>
    </location>
</feature>
<feature type="transmembrane region" description="Helical" evidence="7">
    <location>
        <begin position="122"/>
        <end position="141"/>
    </location>
</feature>
<keyword evidence="10" id="KW-1185">Reference proteome</keyword>
<dbReference type="PIRSF" id="PIRSF017804">
    <property type="entry name" value="Secretion_EccD1"/>
    <property type="match status" value="1"/>
</dbReference>
<comment type="caution">
    <text evidence="9">The sequence shown here is derived from an EMBL/GenBank/DDBJ whole genome shotgun (WGS) entry which is preliminary data.</text>
</comment>
<evidence type="ECO:0000256" key="3">
    <source>
        <dbReference type="ARBA" id="ARBA00022475"/>
    </source>
</evidence>
<evidence type="ECO:0000313" key="9">
    <source>
        <dbReference type="EMBL" id="TWD81317.1"/>
    </source>
</evidence>
<comment type="subcellular location">
    <subcellularLocation>
        <location evidence="1">Cell membrane</location>
        <topology evidence="1">Multi-pass membrane protein</topology>
    </subcellularLocation>
</comment>
<accession>A0A561BR12</accession>
<feature type="transmembrane region" description="Helical" evidence="7">
    <location>
        <begin position="395"/>
        <end position="415"/>
    </location>
</feature>
<reference evidence="9 10" key="1">
    <citation type="submission" date="2019-06" db="EMBL/GenBank/DDBJ databases">
        <title>Sequencing the genomes of 1000 actinobacteria strains.</title>
        <authorList>
            <person name="Klenk H.-P."/>
        </authorList>
    </citation>
    <scope>NUCLEOTIDE SEQUENCE [LARGE SCALE GENOMIC DNA]</scope>
    <source>
        <strain evidence="9 10">DSM 24683</strain>
    </source>
</reference>
<dbReference type="GO" id="GO:0005886">
    <property type="term" value="C:plasma membrane"/>
    <property type="evidence" value="ECO:0007669"/>
    <property type="project" value="UniProtKB-SubCell"/>
</dbReference>